<proteinExistence type="predicted"/>
<accession>A0A857JCW0</accession>
<evidence type="ECO:0000313" key="2">
    <source>
        <dbReference type="Proteomes" id="UP000464787"/>
    </source>
</evidence>
<organism evidence="1 2">
    <name type="scientific">Xylophilus rhododendri</name>
    <dbReference type="NCBI Taxonomy" id="2697032"/>
    <lineage>
        <taxon>Bacteria</taxon>
        <taxon>Pseudomonadati</taxon>
        <taxon>Pseudomonadota</taxon>
        <taxon>Betaproteobacteria</taxon>
        <taxon>Burkholderiales</taxon>
        <taxon>Xylophilus</taxon>
    </lineage>
</organism>
<sequence length="108" mass="12360">MIDLETFLLSDGAFFLDGGIFFPHHTDGGKARCIFRNLRSFKYRHLNRGAHLLLVTTEGREELQGGRDYLTYTFAEPYSGPLMLSIRDRSQISSVKDFDADEARRPES</sequence>
<dbReference type="Proteomes" id="UP000464787">
    <property type="component" value="Chromosome"/>
</dbReference>
<dbReference type="AlphaFoldDB" id="A0A857JCW0"/>
<reference evidence="1 2" key="1">
    <citation type="submission" date="2020-01" db="EMBL/GenBank/DDBJ databases">
        <title>Genome sequencing of strain KACC 21265.</title>
        <authorList>
            <person name="Heo J."/>
            <person name="Kim S.-J."/>
            <person name="Kim J.-S."/>
            <person name="Hong S.-B."/>
            <person name="Kwon S.-W."/>
        </authorList>
    </citation>
    <scope>NUCLEOTIDE SEQUENCE [LARGE SCALE GENOMIC DNA]</scope>
    <source>
        <strain evidence="1 2">KACC 21265</strain>
    </source>
</reference>
<dbReference type="RefSeq" id="WP_160554749.1">
    <property type="nucleotide sequence ID" value="NZ_CP047650.1"/>
</dbReference>
<dbReference type="KEGG" id="xyk:GT347_24890"/>
<name>A0A857JCW0_9BURK</name>
<keyword evidence="2" id="KW-1185">Reference proteome</keyword>
<protein>
    <submittedName>
        <fullName evidence="1">Uncharacterized protein</fullName>
    </submittedName>
</protein>
<evidence type="ECO:0000313" key="1">
    <source>
        <dbReference type="EMBL" id="QHJ00940.1"/>
    </source>
</evidence>
<gene>
    <name evidence="1" type="ORF">GT347_24890</name>
</gene>
<dbReference type="EMBL" id="CP047650">
    <property type="protein sequence ID" value="QHJ00940.1"/>
    <property type="molecule type" value="Genomic_DNA"/>
</dbReference>